<gene>
    <name evidence="1" type="primary">NCL1_39395</name>
    <name evidence="1" type="ORF">TNCT_434871</name>
</gene>
<protein>
    <submittedName>
        <fullName evidence="1">Uncharacterized protein</fullName>
    </submittedName>
</protein>
<reference evidence="1" key="1">
    <citation type="submission" date="2020-07" db="EMBL/GenBank/DDBJ databases">
        <title>Multicomponent nature underlies the extraordinary mechanical properties of spider dragline silk.</title>
        <authorList>
            <person name="Kono N."/>
            <person name="Nakamura H."/>
            <person name="Mori M."/>
            <person name="Yoshida Y."/>
            <person name="Ohtoshi R."/>
            <person name="Malay A.D."/>
            <person name="Moran D.A.P."/>
            <person name="Tomita M."/>
            <person name="Numata K."/>
            <person name="Arakawa K."/>
        </authorList>
    </citation>
    <scope>NUCLEOTIDE SEQUENCE</scope>
</reference>
<proteinExistence type="predicted"/>
<evidence type="ECO:0000313" key="2">
    <source>
        <dbReference type="Proteomes" id="UP000887116"/>
    </source>
</evidence>
<comment type="caution">
    <text evidence="1">The sequence shown here is derived from an EMBL/GenBank/DDBJ whole genome shotgun (WGS) entry which is preliminary data.</text>
</comment>
<accession>A0A8X6H400</accession>
<dbReference type="AlphaFoldDB" id="A0A8X6H400"/>
<dbReference type="Proteomes" id="UP000887116">
    <property type="component" value="Unassembled WGS sequence"/>
</dbReference>
<sequence length="207" mass="23782">MACATKVLQSKTEVRLDEGFNIEIITIRRPVGSGKRNRRVIIPSIDRLRKTSIRCVPDEDLNICCAKAILLAIAEVEKDADLRYLRRKDFCILQKRAIALHQKTGVPQRPCGFEEIALFEQYLKVQVIVLSTTALNQLYQCKKCCKVILRKVCLEVNINVEKKRCPSYKKVVAENHMCYLQKESAKKSNEKLISSILRQTNQLESIF</sequence>
<evidence type="ECO:0000313" key="1">
    <source>
        <dbReference type="EMBL" id="GFR15723.1"/>
    </source>
</evidence>
<keyword evidence="2" id="KW-1185">Reference proteome</keyword>
<dbReference type="EMBL" id="BMAO01007407">
    <property type="protein sequence ID" value="GFR15723.1"/>
    <property type="molecule type" value="Genomic_DNA"/>
</dbReference>
<name>A0A8X6H400_TRICU</name>
<organism evidence="1 2">
    <name type="scientific">Trichonephila clavata</name>
    <name type="common">Joro spider</name>
    <name type="synonym">Nephila clavata</name>
    <dbReference type="NCBI Taxonomy" id="2740835"/>
    <lineage>
        <taxon>Eukaryota</taxon>
        <taxon>Metazoa</taxon>
        <taxon>Ecdysozoa</taxon>
        <taxon>Arthropoda</taxon>
        <taxon>Chelicerata</taxon>
        <taxon>Arachnida</taxon>
        <taxon>Araneae</taxon>
        <taxon>Araneomorphae</taxon>
        <taxon>Entelegynae</taxon>
        <taxon>Araneoidea</taxon>
        <taxon>Nephilidae</taxon>
        <taxon>Trichonephila</taxon>
    </lineage>
</organism>
<dbReference type="OrthoDB" id="6434689at2759"/>